<dbReference type="Proteomes" id="UP001071230">
    <property type="component" value="Unassembled WGS sequence"/>
</dbReference>
<dbReference type="EMBL" id="LR746496">
    <property type="protein sequence ID" value="CAA7600677.1"/>
    <property type="molecule type" value="Genomic_DNA"/>
</dbReference>
<proteinExistence type="predicted"/>
<keyword evidence="1" id="KW-0812">Transmembrane</keyword>
<reference evidence="3" key="1">
    <citation type="submission" date="2014-11" db="EMBL/GenBank/DDBJ databases">
        <authorList>
            <person name="Hornung B.V."/>
        </authorList>
    </citation>
    <scope>NUCLEOTIDE SEQUENCE</scope>
    <source>
        <strain evidence="3">INE</strain>
    </source>
</reference>
<reference evidence="2" key="2">
    <citation type="submission" date="2020-01" db="EMBL/GenBank/DDBJ databases">
        <authorList>
            <person name="Hornung B."/>
        </authorList>
    </citation>
    <scope>NUCLEOTIDE SEQUENCE</scope>
    <source>
        <strain evidence="2">PacBioINE</strain>
    </source>
</reference>
<evidence type="ECO:0000256" key="1">
    <source>
        <dbReference type="SAM" id="Phobius"/>
    </source>
</evidence>
<dbReference type="Proteomes" id="UP000836597">
    <property type="component" value="Chromosome"/>
</dbReference>
<accession>A0A8S0XVY2</accession>
<feature type="transmembrane region" description="Helical" evidence="1">
    <location>
        <begin position="59"/>
        <end position="81"/>
    </location>
</feature>
<keyword evidence="1" id="KW-0472">Membrane</keyword>
<feature type="transmembrane region" description="Helical" evidence="1">
    <location>
        <begin position="101"/>
        <end position="121"/>
    </location>
</feature>
<dbReference type="EMBL" id="CDGJ01000132">
    <property type="protein sequence ID" value="CEJ09458.1"/>
    <property type="molecule type" value="Genomic_DNA"/>
</dbReference>
<dbReference type="AlphaFoldDB" id="A0A8S0XVY2"/>
<dbReference type="RefSeq" id="WP_240984317.1">
    <property type="nucleotide sequence ID" value="NZ_CDGJ01000132.1"/>
</dbReference>
<evidence type="ECO:0000313" key="2">
    <source>
        <dbReference type="EMBL" id="CAA7600677.1"/>
    </source>
</evidence>
<gene>
    <name evidence="2" type="ORF">DEACI_1330</name>
    <name evidence="3" type="ORF">DEACI_3942</name>
</gene>
<evidence type="ECO:0000313" key="3">
    <source>
        <dbReference type="EMBL" id="CEJ09458.1"/>
    </source>
</evidence>
<keyword evidence="1" id="KW-1133">Transmembrane helix</keyword>
<protein>
    <submittedName>
        <fullName evidence="2">Uncharacterized protein</fullName>
    </submittedName>
</protein>
<sequence>MKAWLGMVDKFLHPHRKKQEKLLARLAEYRDLSSLALESESKLMYSLLQREMNEVFCEYLTLAFLDGIGFLIPHVVVMWLINFRFPYLVVPLQLPWIGNQLPVIIWYPTAAILFYAGRHLLRKYSPGARVNPVTPCNREKTVGGAVQ</sequence>
<dbReference type="KEGG" id="aacx:DEACI_1330"/>
<name>A0A8S0XVY2_9FIRM</name>
<evidence type="ECO:0000313" key="4">
    <source>
        <dbReference type="Proteomes" id="UP001071230"/>
    </source>
</evidence>
<organism evidence="2">
    <name type="scientific">Acididesulfobacillus acetoxydans</name>
    <dbReference type="NCBI Taxonomy" id="1561005"/>
    <lineage>
        <taxon>Bacteria</taxon>
        <taxon>Bacillati</taxon>
        <taxon>Bacillota</taxon>
        <taxon>Clostridia</taxon>
        <taxon>Eubacteriales</taxon>
        <taxon>Peptococcaceae</taxon>
        <taxon>Acididesulfobacillus</taxon>
    </lineage>
</organism>
<keyword evidence="4" id="KW-1185">Reference proteome</keyword>